<dbReference type="SUPFAM" id="SSF69593">
    <property type="entry name" value="Glycerol-3-phosphate (1)-acyltransferase"/>
    <property type="match status" value="1"/>
</dbReference>
<reference evidence="3 4" key="1">
    <citation type="submission" date="2013-04" db="EMBL/GenBank/DDBJ databases">
        <title>Oceanococcus atlanticus 22II-S10r2 Genome Sequencing.</title>
        <authorList>
            <person name="Lai Q."/>
            <person name="Li G."/>
            <person name="Shao Z."/>
        </authorList>
    </citation>
    <scope>NUCLEOTIDE SEQUENCE [LARGE SCALE GENOMIC DNA]</scope>
    <source>
        <strain evidence="3 4">22II-S10r2</strain>
    </source>
</reference>
<evidence type="ECO:0000256" key="1">
    <source>
        <dbReference type="SAM" id="Phobius"/>
    </source>
</evidence>
<dbReference type="InterPro" id="IPR002123">
    <property type="entry name" value="Plipid/glycerol_acylTrfase"/>
</dbReference>
<keyword evidence="4" id="KW-1185">Reference proteome</keyword>
<dbReference type="PANTHER" id="PTHR10983">
    <property type="entry name" value="1-ACYLGLYCEROL-3-PHOSPHATE ACYLTRANSFERASE-RELATED"/>
    <property type="match status" value="1"/>
</dbReference>
<keyword evidence="1" id="KW-0472">Membrane</keyword>
<evidence type="ECO:0000313" key="3">
    <source>
        <dbReference type="EMBL" id="ORE89415.1"/>
    </source>
</evidence>
<dbReference type="NCBIfam" id="NF010621">
    <property type="entry name" value="PRK14014.1"/>
    <property type="match status" value="1"/>
</dbReference>
<dbReference type="Pfam" id="PF01553">
    <property type="entry name" value="Acyltransferase"/>
    <property type="match status" value="1"/>
</dbReference>
<name>A0A1Y1SIB7_9GAMM</name>
<comment type="caution">
    <text evidence="3">The sequence shown here is derived from an EMBL/GenBank/DDBJ whole genome shotgun (WGS) entry which is preliminary data.</text>
</comment>
<gene>
    <name evidence="3" type="ORF">ATO7_06030</name>
</gene>
<dbReference type="AlphaFoldDB" id="A0A1Y1SIB7"/>
<keyword evidence="3" id="KW-0808">Transferase</keyword>
<dbReference type="PANTHER" id="PTHR10983:SF16">
    <property type="entry name" value="LYSOCARDIOLIPIN ACYLTRANSFERASE 1"/>
    <property type="match status" value="1"/>
</dbReference>
<evidence type="ECO:0000259" key="2">
    <source>
        <dbReference type="SMART" id="SM00563"/>
    </source>
</evidence>
<dbReference type="SMART" id="SM00563">
    <property type="entry name" value="PlsC"/>
    <property type="match status" value="1"/>
</dbReference>
<keyword evidence="1" id="KW-0812">Transmembrane</keyword>
<feature type="domain" description="Phospholipid/glycerol acyltransferase" evidence="2">
    <location>
        <begin position="88"/>
        <end position="230"/>
    </location>
</feature>
<organism evidence="3 4">
    <name type="scientific">Oceanococcus atlanticus</name>
    <dbReference type="NCBI Taxonomy" id="1317117"/>
    <lineage>
        <taxon>Bacteria</taxon>
        <taxon>Pseudomonadati</taxon>
        <taxon>Pseudomonadota</taxon>
        <taxon>Gammaproteobacteria</taxon>
        <taxon>Chromatiales</taxon>
        <taxon>Oceanococcaceae</taxon>
        <taxon>Oceanococcus</taxon>
    </lineage>
</organism>
<sequence length="297" mass="34564">MLSFLPAPILGVICSTLFVVNLLFWAMPVYVVIVLKLVPIKPWQRWMTAILHALCECWVWFNVAIERSIHNTEWEIRGVEGLRRDAQYLMISNHQSWNDIYVAMRAVGGKVPFFKFFIKQELIWVPVLGLVWWALDYPFMKRYSREQLKKRPELAGKDLETARKSCEKYIGVPVTVLNYLEGTRFTAQKAERQNTPYKHLLKPKSGGLAFAASALGPQVNTLIDMTIVYTDGAKGFWDLMCGRHRKIVVDVKIRTVPASWYAHNYQQEPEFRREAQRWVADLWTEKDALIERELDAT</sequence>
<proteinExistence type="predicted"/>
<dbReference type="STRING" id="1317117.ATO7_06030"/>
<keyword evidence="3" id="KW-0012">Acyltransferase</keyword>
<dbReference type="EMBL" id="AQQV01000001">
    <property type="protein sequence ID" value="ORE89415.1"/>
    <property type="molecule type" value="Genomic_DNA"/>
</dbReference>
<evidence type="ECO:0000313" key="4">
    <source>
        <dbReference type="Proteomes" id="UP000192342"/>
    </source>
</evidence>
<dbReference type="RefSeq" id="WP_083560501.1">
    <property type="nucleotide sequence ID" value="NZ_AQQV01000001.1"/>
</dbReference>
<feature type="transmembrane region" description="Helical" evidence="1">
    <location>
        <begin position="122"/>
        <end position="140"/>
    </location>
</feature>
<feature type="transmembrane region" description="Helical" evidence="1">
    <location>
        <begin position="6"/>
        <end position="34"/>
    </location>
</feature>
<dbReference type="Proteomes" id="UP000192342">
    <property type="component" value="Unassembled WGS sequence"/>
</dbReference>
<dbReference type="CDD" id="cd07990">
    <property type="entry name" value="LPLAT_LCLAT1-like"/>
    <property type="match status" value="1"/>
</dbReference>
<protein>
    <submittedName>
        <fullName evidence="3">Acyltransferase</fullName>
    </submittedName>
</protein>
<dbReference type="GO" id="GO:0016746">
    <property type="term" value="F:acyltransferase activity"/>
    <property type="evidence" value="ECO:0007669"/>
    <property type="project" value="UniProtKB-KW"/>
</dbReference>
<keyword evidence="1" id="KW-1133">Transmembrane helix</keyword>
<dbReference type="OrthoDB" id="319710at2"/>
<accession>A0A1Y1SIB7</accession>